<dbReference type="Proteomes" id="UP000247498">
    <property type="component" value="Unassembled WGS sequence"/>
</dbReference>
<protein>
    <submittedName>
        <fullName evidence="2">Uncharacterized protein</fullName>
    </submittedName>
</protein>
<evidence type="ECO:0000256" key="1">
    <source>
        <dbReference type="SAM" id="Coils"/>
    </source>
</evidence>
<sequence>MASAQITRLEAAVAQGLQEVERLQALNDDLRMRLTGLYLSWRALGEVHAHLATCSGTGGDGGGGGNDNSSSSSTSDCRSAAALRAQLALEDCLAKAVRGSGSGSNDGGGSCPRDSAALAEEAARLVAPLLDHLPHLAPGCCILHIEGATAEEVESYSTMDLPALLAIWRGLVMKARGAIARADALDAQACPVPAARRAEAHAAIRDVGIQMKRLHHLLMLHAFPLYMRWGVAHLETGESVMGDADAPLSHLEAVARAARGTRIQVRLALSMHSSFRARLAAVHAERGAISDELAAASELTTAPGGAAELPLMADELAISLEENTRAESAMQSAHSHSVIALSTPVQLARQVCVAYPYPLSGPKYFAVLSHMLKFEPAAFAERAE</sequence>
<dbReference type="EMBL" id="BDRX01000009">
    <property type="protein sequence ID" value="GBF89265.1"/>
    <property type="molecule type" value="Genomic_DNA"/>
</dbReference>
<evidence type="ECO:0000313" key="2">
    <source>
        <dbReference type="EMBL" id="GBF89265.1"/>
    </source>
</evidence>
<gene>
    <name evidence="2" type="ORF">Rsub_02142</name>
</gene>
<accession>A0A2V0NWS5</accession>
<keyword evidence="3" id="KW-1185">Reference proteome</keyword>
<dbReference type="InParanoid" id="A0A2V0NWS5"/>
<comment type="caution">
    <text evidence="2">The sequence shown here is derived from an EMBL/GenBank/DDBJ whole genome shotgun (WGS) entry which is preliminary data.</text>
</comment>
<feature type="coiled-coil region" evidence="1">
    <location>
        <begin position="6"/>
        <end position="33"/>
    </location>
</feature>
<proteinExistence type="predicted"/>
<dbReference type="AlphaFoldDB" id="A0A2V0NWS5"/>
<keyword evidence="1" id="KW-0175">Coiled coil</keyword>
<name>A0A2V0NWS5_9CHLO</name>
<reference evidence="2 3" key="1">
    <citation type="journal article" date="2018" name="Sci. Rep.">
        <title>Raphidocelis subcapitata (=Pseudokirchneriella subcapitata) provides an insight into genome evolution and environmental adaptations in the Sphaeropleales.</title>
        <authorList>
            <person name="Suzuki S."/>
            <person name="Yamaguchi H."/>
            <person name="Nakajima N."/>
            <person name="Kawachi M."/>
        </authorList>
    </citation>
    <scope>NUCLEOTIDE SEQUENCE [LARGE SCALE GENOMIC DNA]</scope>
    <source>
        <strain evidence="2 3">NIES-35</strain>
    </source>
</reference>
<organism evidence="2 3">
    <name type="scientific">Raphidocelis subcapitata</name>
    <dbReference type="NCBI Taxonomy" id="307507"/>
    <lineage>
        <taxon>Eukaryota</taxon>
        <taxon>Viridiplantae</taxon>
        <taxon>Chlorophyta</taxon>
        <taxon>core chlorophytes</taxon>
        <taxon>Chlorophyceae</taxon>
        <taxon>CS clade</taxon>
        <taxon>Sphaeropleales</taxon>
        <taxon>Selenastraceae</taxon>
        <taxon>Raphidocelis</taxon>
    </lineage>
</organism>
<evidence type="ECO:0000313" key="3">
    <source>
        <dbReference type="Proteomes" id="UP000247498"/>
    </source>
</evidence>